<keyword evidence="2" id="KW-1185">Reference proteome</keyword>
<name>A0ACB9HQA6_9ASTR</name>
<proteinExistence type="predicted"/>
<reference evidence="2" key="1">
    <citation type="journal article" date="2022" name="Mol. Ecol. Resour.">
        <title>The genomes of chicory, endive, great burdock and yacon provide insights into Asteraceae palaeo-polyploidization history and plant inulin production.</title>
        <authorList>
            <person name="Fan W."/>
            <person name="Wang S."/>
            <person name="Wang H."/>
            <person name="Wang A."/>
            <person name="Jiang F."/>
            <person name="Liu H."/>
            <person name="Zhao H."/>
            <person name="Xu D."/>
            <person name="Zhang Y."/>
        </authorList>
    </citation>
    <scope>NUCLEOTIDE SEQUENCE [LARGE SCALE GENOMIC DNA]</scope>
    <source>
        <strain evidence="2">cv. Yunnan</strain>
    </source>
</reference>
<evidence type="ECO:0000313" key="2">
    <source>
        <dbReference type="Proteomes" id="UP001056120"/>
    </source>
</evidence>
<dbReference type="EMBL" id="CM042028">
    <property type="protein sequence ID" value="KAI3797661.1"/>
    <property type="molecule type" value="Genomic_DNA"/>
</dbReference>
<protein>
    <submittedName>
        <fullName evidence="1">Uncharacterized protein</fullName>
    </submittedName>
</protein>
<accession>A0ACB9HQA6</accession>
<organism evidence="1 2">
    <name type="scientific">Smallanthus sonchifolius</name>
    <dbReference type="NCBI Taxonomy" id="185202"/>
    <lineage>
        <taxon>Eukaryota</taxon>
        <taxon>Viridiplantae</taxon>
        <taxon>Streptophyta</taxon>
        <taxon>Embryophyta</taxon>
        <taxon>Tracheophyta</taxon>
        <taxon>Spermatophyta</taxon>
        <taxon>Magnoliopsida</taxon>
        <taxon>eudicotyledons</taxon>
        <taxon>Gunneridae</taxon>
        <taxon>Pentapetalae</taxon>
        <taxon>asterids</taxon>
        <taxon>campanulids</taxon>
        <taxon>Asterales</taxon>
        <taxon>Asteraceae</taxon>
        <taxon>Asteroideae</taxon>
        <taxon>Heliantheae alliance</taxon>
        <taxon>Millerieae</taxon>
        <taxon>Smallanthus</taxon>
    </lineage>
</organism>
<comment type="caution">
    <text evidence="1">The sequence shown here is derived from an EMBL/GenBank/DDBJ whole genome shotgun (WGS) entry which is preliminary data.</text>
</comment>
<sequence>MAFRAIRELEDTISMSWEQTFEIIVTSKRKERMQAYVETLGPEITHVIVLGVEGKSLTRVDSSCVGSELDSYDMEGNFMETGFPEIDYRFAKSISLITFNIKL</sequence>
<evidence type="ECO:0000313" key="1">
    <source>
        <dbReference type="EMBL" id="KAI3797661.1"/>
    </source>
</evidence>
<gene>
    <name evidence="1" type="ORF">L1987_32922</name>
</gene>
<reference evidence="1 2" key="2">
    <citation type="journal article" date="2022" name="Mol. Ecol. Resour.">
        <title>The genomes of chicory, endive, great burdock and yacon provide insights into Asteraceae paleo-polyploidization history and plant inulin production.</title>
        <authorList>
            <person name="Fan W."/>
            <person name="Wang S."/>
            <person name="Wang H."/>
            <person name="Wang A."/>
            <person name="Jiang F."/>
            <person name="Liu H."/>
            <person name="Zhao H."/>
            <person name="Xu D."/>
            <person name="Zhang Y."/>
        </authorList>
    </citation>
    <scope>NUCLEOTIDE SEQUENCE [LARGE SCALE GENOMIC DNA]</scope>
    <source>
        <strain evidence="2">cv. Yunnan</strain>
        <tissue evidence="1">Leaves</tissue>
    </source>
</reference>
<dbReference type="Proteomes" id="UP001056120">
    <property type="component" value="Linkage Group LG11"/>
</dbReference>